<evidence type="ECO:0000256" key="11">
    <source>
        <dbReference type="HAMAP-Rule" id="MF_02004"/>
    </source>
</evidence>
<keyword evidence="4 11" id="KW-0436">Ligase</keyword>
<dbReference type="Pfam" id="PF10458">
    <property type="entry name" value="Val_tRNA-synt_C"/>
    <property type="match status" value="1"/>
</dbReference>
<dbReference type="InterPro" id="IPR009008">
    <property type="entry name" value="Val/Leu/Ile-tRNA-synth_edit"/>
</dbReference>
<feature type="domain" description="Methionyl/Valyl/Leucyl/Isoleucyl-tRNA synthetase anticodon-binding" evidence="13">
    <location>
        <begin position="620"/>
        <end position="791"/>
    </location>
</feature>
<dbReference type="SUPFAM" id="SSF52374">
    <property type="entry name" value="Nucleotidylyl transferase"/>
    <property type="match status" value="1"/>
</dbReference>
<dbReference type="InterPro" id="IPR037118">
    <property type="entry name" value="Val-tRNA_synth_C_sf"/>
</dbReference>
<dbReference type="HAMAP" id="MF_02004">
    <property type="entry name" value="Val_tRNA_synth_type1"/>
    <property type="match status" value="1"/>
</dbReference>
<dbReference type="PRINTS" id="PR00986">
    <property type="entry name" value="TRNASYNTHVAL"/>
</dbReference>
<evidence type="ECO:0000256" key="8">
    <source>
        <dbReference type="ARBA" id="ARBA00023054"/>
    </source>
</evidence>
<dbReference type="NCBIfam" id="NF004349">
    <property type="entry name" value="PRK05729.1"/>
    <property type="match status" value="1"/>
</dbReference>
<keyword evidence="3 11" id="KW-0963">Cytoplasm</keyword>
<dbReference type="CDD" id="cd00817">
    <property type="entry name" value="ValRS_core"/>
    <property type="match status" value="1"/>
</dbReference>
<evidence type="ECO:0000259" key="13">
    <source>
        <dbReference type="Pfam" id="PF08264"/>
    </source>
</evidence>
<keyword evidence="5 11" id="KW-0547">Nucleotide-binding</keyword>
<dbReference type="SUPFAM" id="SSF50677">
    <property type="entry name" value="ValRS/IleRS/LeuRS editing domain"/>
    <property type="match status" value="1"/>
</dbReference>
<evidence type="ECO:0000256" key="1">
    <source>
        <dbReference type="ARBA" id="ARBA00004496"/>
    </source>
</evidence>
<sequence length="917" mass="105580">MELSSRYDPKATESKWYERWEQAGYFHADETKDPSQFPPYCIVIPPPNITGILHMGHALNNTLQDVLIRWKRMAGYNTLWVPGTDHASIATQVVVERALKKEGLSREALGRERFLERVWQWKEKHGNIIVTQLKRLGCSCDWQRERFTMDPGLSRAVRTVFKRLYDEGLIYRDYYLVNWCPRCLTTLSDDEVEYSEKPGKLWYLRYPVEGEPGRYAVVATTRPETMLGDTAVAVNPSDPRYKDWIGKYVILPLVNRRIPIIADDFVEKEFGTGMVKITPAHDPNDYLAGKRHGLKEINVLTPDAKINHVAPAYEGLDRYEARKRIVEDLEAMGLVEKIEDYTQRAGECYRCHTVIEPYVSMQWFVKVRPLAEPARRAVVEGRVRFIPKSREKDYFHWLDNLRDWCISRQLWWGHRIPAWTCESCGEITVTDTEEGPAACPKCGDSKLDQDPDVLDTWFSSALWPFSTLGWPDQTRELQLFYPTNTLVTAKDIIFLWVARMIMMGLHFMREVPFRDVYFNPIVGDEHGKKMSKSKGNAIDPLDLMETYGTDALRITLCDYAAQEQHIAFSVKRCEGYRNFMNKLWNAARLVLANTEDLPADWLGSALPEVADQRANDPLEDRWIISRYAHVVDRVNRALENYEFDDVVRAIYDFFWKDYCDYYLELIKPRLYNAEKDSHLRRKAQATAVIVLEGALRLLHPVCPFITEELWSAIRERWSNADGSLAATGSLGSRMLRALQAPSIMVAPWNASLGSAYHDEQAEHDAALLQEVVYTIRNIRGEMRIPPAMAAAVFLECPTDELHSIIEKHQNFITRLTNVQALTIARDLEPPTFCATAVANGVTVHVELPAELRAEELTRLDKELARVQGEIERVQAKLADEAFTQKAPAKVVEKEREKLARLQAEKQEFETKRARLIS</sequence>
<dbReference type="Proteomes" id="UP000262583">
    <property type="component" value="Chromosome"/>
</dbReference>
<name>A0A2Z4Y404_SUMC1</name>
<comment type="function">
    <text evidence="11">Catalyzes the attachment of valine to tRNA(Val). As ValRS can inadvertently accommodate and process structurally similar amino acids such as threonine, to avoid such errors, it has a 'posttransfer' editing activity that hydrolyzes mischarged Thr-tRNA(Val) in a tRNA-dependent manner.</text>
</comment>
<dbReference type="PANTHER" id="PTHR11946:SF93">
    <property type="entry name" value="VALINE--TRNA LIGASE, CHLOROPLASTIC_MITOCHONDRIAL 2"/>
    <property type="match status" value="1"/>
</dbReference>
<dbReference type="InterPro" id="IPR002303">
    <property type="entry name" value="Valyl-tRNA_ligase"/>
</dbReference>
<dbReference type="FunFam" id="3.90.740.10:FF:000005">
    <property type="entry name" value="Valine--tRNA ligase, mitochondrial"/>
    <property type="match status" value="1"/>
</dbReference>
<evidence type="ECO:0000259" key="14">
    <source>
        <dbReference type="Pfam" id="PF10458"/>
    </source>
</evidence>
<comment type="subcellular location">
    <subcellularLocation>
        <location evidence="1 11">Cytoplasm</location>
    </subcellularLocation>
</comment>
<dbReference type="InterPro" id="IPR019499">
    <property type="entry name" value="Val-tRNA_synth_tRNA-bd"/>
</dbReference>
<dbReference type="FunFam" id="3.40.50.620:FF:000032">
    <property type="entry name" value="Valine--tRNA ligase"/>
    <property type="match status" value="1"/>
</dbReference>
<keyword evidence="6 11" id="KW-0067">ATP-binding</keyword>
<evidence type="ECO:0000313" key="16">
    <source>
        <dbReference type="Proteomes" id="UP000262583"/>
    </source>
</evidence>
<evidence type="ECO:0000313" key="15">
    <source>
        <dbReference type="EMBL" id="AXA35941.1"/>
    </source>
</evidence>
<feature type="binding site" evidence="11">
    <location>
        <position position="532"/>
    </location>
    <ligand>
        <name>ATP</name>
        <dbReference type="ChEBI" id="CHEBI:30616"/>
    </ligand>
</feature>
<comment type="catalytic activity">
    <reaction evidence="10 11">
        <text>tRNA(Val) + L-valine + ATP = L-valyl-tRNA(Val) + AMP + diphosphate</text>
        <dbReference type="Rhea" id="RHEA:10704"/>
        <dbReference type="Rhea" id="RHEA-COMP:9672"/>
        <dbReference type="Rhea" id="RHEA-COMP:9708"/>
        <dbReference type="ChEBI" id="CHEBI:30616"/>
        <dbReference type="ChEBI" id="CHEBI:33019"/>
        <dbReference type="ChEBI" id="CHEBI:57762"/>
        <dbReference type="ChEBI" id="CHEBI:78442"/>
        <dbReference type="ChEBI" id="CHEBI:78537"/>
        <dbReference type="ChEBI" id="CHEBI:456215"/>
        <dbReference type="EC" id="6.1.1.9"/>
    </reaction>
</comment>
<comment type="domain">
    <text evidence="11">ValRS has two distinct active sites: one for aminoacylation and one for editing. The misactivated threonine is translocated from the active site to the editing site.</text>
</comment>
<dbReference type="EMBL" id="CP030759">
    <property type="protein sequence ID" value="AXA35941.1"/>
    <property type="molecule type" value="Genomic_DNA"/>
</dbReference>
<dbReference type="GO" id="GO:0005524">
    <property type="term" value="F:ATP binding"/>
    <property type="evidence" value="ECO:0007669"/>
    <property type="project" value="UniProtKB-UniRule"/>
</dbReference>
<dbReference type="SUPFAM" id="SSF46589">
    <property type="entry name" value="tRNA-binding arm"/>
    <property type="match status" value="1"/>
</dbReference>
<dbReference type="AlphaFoldDB" id="A0A2Z4Y404"/>
<dbReference type="PANTHER" id="PTHR11946">
    <property type="entry name" value="VALYL-TRNA SYNTHETASES"/>
    <property type="match status" value="1"/>
</dbReference>
<dbReference type="Gene3D" id="1.10.287.380">
    <property type="entry name" value="Valyl-tRNA synthetase, C-terminal domain"/>
    <property type="match status" value="1"/>
</dbReference>
<dbReference type="KEGG" id="schv:BRCON_1164"/>
<feature type="short sequence motif" description="'KMSKS' region" evidence="11">
    <location>
        <begin position="529"/>
        <end position="533"/>
    </location>
</feature>
<dbReference type="NCBIfam" id="TIGR00422">
    <property type="entry name" value="valS"/>
    <property type="match status" value="1"/>
</dbReference>
<dbReference type="Pfam" id="PF00133">
    <property type="entry name" value="tRNA-synt_1"/>
    <property type="match status" value="1"/>
</dbReference>
<dbReference type="GO" id="GO:0002161">
    <property type="term" value="F:aminoacyl-tRNA deacylase activity"/>
    <property type="evidence" value="ECO:0007669"/>
    <property type="project" value="InterPro"/>
</dbReference>
<dbReference type="SUPFAM" id="SSF47323">
    <property type="entry name" value="Anticodon-binding domain of a subclass of class I aminoacyl-tRNA synthetases"/>
    <property type="match status" value="1"/>
</dbReference>
<proteinExistence type="inferred from homology"/>
<protein>
    <recommendedName>
        <fullName evidence="11">Valine--tRNA ligase</fullName>
        <ecNumber evidence="11">6.1.1.9</ecNumber>
    </recommendedName>
    <alternativeName>
        <fullName evidence="11">Valyl-tRNA synthetase</fullName>
        <shortName evidence="11">ValRS</shortName>
    </alternativeName>
</protein>
<evidence type="ECO:0000256" key="9">
    <source>
        <dbReference type="ARBA" id="ARBA00023146"/>
    </source>
</evidence>
<dbReference type="InterPro" id="IPR001412">
    <property type="entry name" value="aa-tRNA-synth_I_CS"/>
</dbReference>
<dbReference type="Gene3D" id="3.40.50.620">
    <property type="entry name" value="HUPs"/>
    <property type="match status" value="2"/>
</dbReference>
<feature type="short sequence motif" description="'HIGH' region" evidence="11">
    <location>
        <begin position="47"/>
        <end position="57"/>
    </location>
</feature>
<evidence type="ECO:0000256" key="6">
    <source>
        <dbReference type="ARBA" id="ARBA00022840"/>
    </source>
</evidence>
<dbReference type="InterPro" id="IPR013155">
    <property type="entry name" value="M/V/L/I-tRNA-synth_anticd-bd"/>
</dbReference>
<comment type="similarity">
    <text evidence="11">Belongs to the class-I aminoacyl-tRNA synthetase family. ValS type 1 subfamily.</text>
</comment>
<dbReference type="GO" id="GO:0005829">
    <property type="term" value="C:cytosol"/>
    <property type="evidence" value="ECO:0007669"/>
    <property type="project" value="TreeGrafter"/>
</dbReference>
<feature type="domain" description="Aminoacyl-tRNA synthetase class Ia" evidence="12">
    <location>
        <begin position="15"/>
        <end position="568"/>
    </location>
</feature>
<evidence type="ECO:0000256" key="7">
    <source>
        <dbReference type="ARBA" id="ARBA00022917"/>
    </source>
</evidence>
<comment type="subunit">
    <text evidence="2 11">Monomer.</text>
</comment>
<feature type="domain" description="Valyl-tRNA synthetase tRNA-binding arm" evidence="14">
    <location>
        <begin position="853"/>
        <end position="915"/>
    </location>
</feature>
<dbReference type="Pfam" id="PF08264">
    <property type="entry name" value="Anticodon_1"/>
    <property type="match status" value="1"/>
</dbReference>
<feature type="coiled-coil region" evidence="11">
    <location>
        <begin position="856"/>
        <end position="911"/>
    </location>
</feature>
<dbReference type="Gene3D" id="1.10.730.10">
    <property type="entry name" value="Isoleucyl-tRNA Synthetase, Domain 1"/>
    <property type="match status" value="1"/>
</dbReference>
<evidence type="ECO:0000256" key="3">
    <source>
        <dbReference type="ARBA" id="ARBA00022490"/>
    </source>
</evidence>
<dbReference type="GO" id="GO:0004832">
    <property type="term" value="F:valine-tRNA ligase activity"/>
    <property type="evidence" value="ECO:0007669"/>
    <property type="project" value="UniProtKB-UniRule"/>
</dbReference>
<dbReference type="PROSITE" id="PS00178">
    <property type="entry name" value="AA_TRNA_LIGASE_I"/>
    <property type="match status" value="1"/>
</dbReference>
<evidence type="ECO:0000259" key="12">
    <source>
        <dbReference type="Pfam" id="PF00133"/>
    </source>
</evidence>
<keyword evidence="9 11" id="KW-0030">Aminoacyl-tRNA synthetase</keyword>
<evidence type="ECO:0000256" key="4">
    <source>
        <dbReference type="ARBA" id="ARBA00022598"/>
    </source>
</evidence>
<dbReference type="EC" id="6.1.1.9" evidence="11"/>
<evidence type="ECO:0000256" key="2">
    <source>
        <dbReference type="ARBA" id="ARBA00011245"/>
    </source>
</evidence>
<dbReference type="CDD" id="cd07962">
    <property type="entry name" value="Anticodon_Ia_Val"/>
    <property type="match status" value="1"/>
</dbReference>
<dbReference type="InterPro" id="IPR002300">
    <property type="entry name" value="aa-tRNA-synth_Ia"/>
</dbReference>
<dbReference type="InterPro" id="IPR033705">
    <property type="entry name" value="Anticodon_Ia_Val"/>
</dbReference>
<dbReference type="InterPro" id="IPR010978">
    <property type="entry name" value="tRNA-bd_arm"/>
</dbReference>
<comment type="domain">
    <text evidence="11">The C-terminal coiled-coil domain is crucial for aminoacylation activity.</text>
</comment>
<evidence type="ECO:0000256" key="10">
    <source>
        <dbReference type="ARBA" id="ARBA00047552"/>
    </source>
</evidence>
<organism evidence="15 16">
    <name type="scientific">Sumerlaea chitinivorans</name>
    <dbReference type="NCBI Taxonomy" id="2250252"/>
    <lineage>
        <taxon>Bacteria</taxon>
        <taxon>Candidatus Sumerlaeota</taxon>
        <taxon>Candidatus Sumerlaeia</taxon>
        <taxon>Candidatus Sumerlaeales</taxon>
        <taxon>Candidatus Sumerlaeaceae</taxon>
        <taxon>Candidatus Sumerlaea</taxon>
    </lineage>
</organism>
<reference evidence="15 16" key="1">
    <citation type="submission" date="2018-05" db="EMBL/GenBank/DDBJ databases">
        <title>A metagenomic window into the 2 km-deep terrestrial subsurface aquifer revealed taxonomically and functionally diverse microbial community comprising novel uncultured bacterial lineages.</title>
        <authorList>
            <person name="Kadnikov V.V."/>
            <person name="Mardanov A.V."/>
            <person name="Beletsky A.V."/>
            <person name="Banks D."/>
            <person name="Pimenov N.V."/>
            <person name="Frank Y.A."/>
            <person name="Karnachuk O.V."/>
            <person name="Ravin N.V."/>
        </authorList>
    </citation>
    <scope>NUCLEOTIDE SEQUENCE [LARGE SCALE GENOMIC DNA]</scope>
    <source>
        <strain evidence="15">BY</strain>
    </source>
</reference>
<dbReference type="InterPro" id="IPR014729">
    <property type="entry name" value="Rossmann-like_a/b/a_fold"/>
</dbReference>
<keyword evidence="8 11" id="KW-0175">Coiled coil</keyword>
<keyword evidence="7 11" id="KW-0648">Protein biosynthesis</keyword>
<dbReference type="GO" id="GO:0006438">
    <property type="term" value="P:valyl-tRNA aminoacylation"/>
    <property type="evidence" value="ECO:0007669"/>
    <property type="project" value="UniProtKB-UniRule"/>
</dbReference>
<gene>
    <name evidence="11" type="primary">valS</name>
    <name evidence="15" type="ORF">BRCON_1164</name>
</gene>
<evidence type="ECO:0000256" key="5">
    <source>
        <dbReference type="ARBA" id="ARBA00022741"/>
    </source>
</evidence>
<dbReference type="InterPro" id="IPR009080">
    <property type="entry name" value="tRNAsynth_Ia_anticodon-bd"/>
</dbReference>
<accession>A0A2Z4Y404</accession>